<dbReference type="Proteomes" id="UP001058458">
    <property type="component" value="Plasmid unnamed1"/>
</dbReference>
<dbReference type="EMBL" id="CP063415">
    <property type="protein sequence ID" value="UOE78299.1"/>
    <property type="molecule type" value="Genomic_DNA"/>
</dbReference>
<protein>
    <submittedName>
        <fullName evidence="1">Uncharacterized protein</fullName>
    </submittedName>
</protein>
<dbReference type="RefSeq" id="WP_256835468.1">
    <property type="nucleotide sequence ID" value="NZ_CP063415.1"/>
</dbReference>
<sequence length="63" mass="7000">MKKLDRLFLQRRGAQMVPLFAYWQQNIAGHSPVRAGDAGFGPSISVPGFYVFTMKKIGIRSAS</sequence>
<accession>A0AB38R3V1</accession>
<keyword evidence="1" id="KW-0614">Plasmid</keyword>
<gene>
    <name evidence="1" type="ORF">IMI45_19970</name>
</gene>
<evidence type="ECO:0000313" key="2">
    <source>
        <dbReference type="Proteomes" id="UP001058458"/>
    </source>
</evidence>
<reference evidence="1" key="1">
    <citation type="submission" date="2020-10" db="EMBL/GenBank/DDBJ databases">
        <authorList>
            <person name="Delgado J.A."/>
            <person name="Gonzalez J.M."/>
        </authorList>
    </citation>
    <scope>NUCLEOTIDE SEQUENCE</scope>
    <source>
        <strain evidence="1">23.6</strain>
        <plasmid evidence="1">unnamed1</plasmid>
    </source>
</reference>
<evidence type="ECO:0000313" key="1">
    <source>
        <dbReference type="EMBL" id="UOE78299.1"/>
    </source>
</evidence>
<organism evidence="1 2">
    <name type="scientific">Parageobacillus thermoglucosidasius</name>
    <name type="common">Geobacillus thermoglucosidasius</name>
    <dbReference type="NCBI Taxonomy" id="1426"/>
    <lineage>
        <taxon>Bacteria</taxon>
        <taxon>Bacillati</taxon>
        <taxon>Bacillota</taxon>
        <taxon>Bacilli</taxon>
        <taxon>Bacillales</taxon>
        <taxon>Anoxybacillaceae</taxon>
        <taxon>Parageobacillus</taxon>
    </lineage>
</organism>
<name>A0AB38R3V1_PARTM</name>
<geneLocation type="plasmid" evidence="1 2">
    <name>unnamed1</name>
</geneLocation>
<dbReference type="AlphaFoldDB" id="A0AB38R3V1"/>
<proteinExistence type="predicted"/>